<evidence type="ECO:0000313" key="2">
    <source>
        <dbReference type="Proteomes" id="UP000451233"/>
    </source>
</evidence>
<comment type="caution">
    <text evidence="1">The sequence shown here is derived from an EMBL/GenBank/DDBJ whole genome shotgun (WGS) entry which is preliminary data.</text>
</comment>
<gene>
    <name evidence="1" type="ORF">GS398_09835</name>
</gene>
<sequence>METGAVLTGDVIGSTRTDQEFLPKLKRVLHDVNQQFSARHDRYEIYRGDSFQFVLRGNAGLSLKAAILIRAGLKSETIYPEFPARFDARIAMGIGNLARVQHKPGESNEEAFIISGKLLDGLEKEKYNLVAGMNNPAWINLLNVATRWADHIISNWSAASADTLYLHWLKELNQSEIAAAFGITQPGAHKRFQQAKIEYLAFCEENFRKTVNELLNDRDHHTA</sequence>
<evidence type="ECO:0008006" key="3">
    <source>
        <dbReference type="Google" id="ProtNLM"/>
    </source>
</evidence>
<protein>
    <recommendedName>
        <fullName evidence="3">SatD family (SatD)</fullName>
    </recommendedName>
</protein>
<evidence type="ECO:0000313" key="1">
    <source>
        <dbReference type="EMBL" id="MXV15605.1"/>
    </source>
</evidence>
<organism evidence="1 2">
    <name type="scientific">Hufsiella ginkgonis</name>
    <dbReference type="NCBI Taxonomy" id="2695274"/>
    <lineage>
        <taxon>Bacteria</taxon>
        <taxon>Pseudomonadati</taxon>
        <taxon>Bacteroidota</taxon>
        <taxon>Sphingobacteriia</taxon>
        <taxon>Sphingobacteriales</taxon>
        <taxon>Sphingobacteriaceae</taxon>
        <taxon>Hufsiella</taxon>
    </lineage>
</organism>
<dbReference type="Proteomes" id="UP000451233">
    <property type="component" value="Unassembled WGS sequence"/>
</dbReference>
<keyword evidence="2" id="KW-1185">Reference proteome</keyword>
<name>A0A7K1XX72_9SPHI</name>
<proteinExistence type="predicted"/>
<reference evidence="1 2" key="1">
    <citation type="submission" date="2019-11" db="EMBL/GenBank/DDBJ databases">
        <title>Pedobacter sp. HMF7056 Genome sequencing and assembly.</title>
        <authorList>
            <person name="Kang H."/>
            <person name="Kim H."/>
            <person name="Joh K."/>
        </authorList>
    </citation>
    <scope>NUCLEOTIDE SEQUENCE [LARGE SCALE GENOMIC DNA]</scope>
    <source>
        <strain evidence="1 2">HMF7056</strain>
    </source>
</reference>
<accession>A0A7K1XX72</accession>
<dbReference type="AlphaFoldDB" id="A0A7K1XX72"/>
<dbReference type="EMBL" id="WVHS01000002">
    <property type="protein sequence ID" value="MXV15605.1"/>
    <property type="molecule type" value="Genomic_DNA"/>
</dbReference>
<dbReference type="RefSeq" id="WP_160906588.1">
    <property type="nucleotide sequence ID" value="NZ_WVHS01000002.1"/>
</dbReference>